<evidence type="ECO:0000313" key="3">
    <source>
        <dbReference type="Proteomes" id="UP000593561"/>
    </source>
</evidence>
<proteinExistence type="predicted"/>
<reference evidence="2 3" key="1">
    <citation type="journal article" date="2019" name="Genome Biol. Evol.">
        <title>Insights into the evolution of the New World diploid cottons (Gossypium, subgenus Houzingenia) based on genome sequencing.</title>
        <authorList>
            <person name="Grover C.E."/>
            <person name="Arick M.A. 2nd"/>
            <person name="Thrash A."/>
            <person name="Conover J.L."/>
            <person name="Sanders W.S."/>
            <person name="Peterson D.G."/>
            <person name="Frelichowski J.E."/>
            <person name="Scheffler J.A."/>
            <person name="Scheffler B.E."/>
            <person name="Wendel J.F."/>
        </authorList>
    </citation>
    <scope>NUCLEOTIDE SEQUENCE [LARGE SCALE GENOMIC DNA]</scope>
    <source>
        <strain evidence="2">27</strain>
        <tissue evidence="2">Leaf</tissue>
    </source>
</reference>
<keyword evidence="1" id="KW-1133">Transmembrane helix</keyword>
<evidence type="ECO:0000256" key="1">
    <source>
        <dbReference type="SAM" id="Phobius"/>
    </source>
</evidence>
<feature type="transmembrane region" description="Helical" evidence="1">
    <location>
        <begin position="15"/>
        <end position="34"/>
    </location>
</feature>
<sequence>MGFPVGYTEVFLPKLFVHTLSFLGFIRNLISALFDFMGLTNFLETDAVWPENPTRTTPEHPPVSALLIREILP</sequence>
<name>A0A7J8TJV5_GOSDV</name>
<gene>
    <name evidence="2" type="ORF">Godav_025016</name>
</gene>
<dbReference type="AlphaFoldDB" id="A0A7J8TJV5"/>
<organism evidence="2 3">
    <name type="scientific">Gossypium davidsonii</name>
    <name type="common">Davidson's cotton</name>
    <name type="synonym">Gossypium klotzschianum subsp. davidsonii</name>
    <dbReference type="NCBI Taxonomy" id="34287"/>
    <lineage>
        <taxon>Eukaryota</taxon>
        <taxon>Viridiplantae</taxon>
        <taxon>Streptophyta</taxon>
        <taxon>Embryophyta</taxon>
        <taxon>Tracheophyta</taxon>
        <taxon>Spermatophyta</taxon>
        <taxon>Magnoliopsida</taxon>
        <taxon>eudicotyledons</taxon>
        <taxon>Gunneridae</taxon>
        <taxon>Pentapetalae</taxon>
        <taxon>rosids</taxon>
        <taxon>malvids</taxon>
        <taxon>Malvales</taxon>
        <taxon>Malvaceae</taxon>
        <taxon>Malvoideae</taxon>
        <taxon>Gossypium</taxon>
    </lineage>
</organism>
<keyword evidence="1" id="KW-0472">Membrane</keyword>
<dbReference type="Proteomes" id="UP000593561">
    <property type="component" value="Unassembled WGS sequence"/>
</dbReference>
<feature type="non-terminal residue" evidence="2">
    <location>
        <position position="73"/>
    </location>
</feature>
<protein>
    <submittedName>
        <fullName evidence="2">Uncharacterized protein</fullName>
    </submittedName>
</protein>
<accession>A0A7J8TJV5</accession>
<keyword evidence="3" id="KW-1185">Reference proteome</keyword>
<evidence type="ECO:0000313" key="2">
    <source>
        <dbReference type="EMBL" id="MBA0638506.1"/>
    </source>
</evidence>
<dbReference type="EMBL" id="JABFAC010250698">
    <property type="protein sequence ID" value="MBA0638506.1"/>
    <property type="molecule type" value="Genomic_DNA"/>
</dbReference>
<keyword evidence="1" id="KW-0812">Transmembrane</keyword>
<comment type="caution">
    <text evidence="2">The sequence shown here is derived from an EMBL/GenBank/DDBJ whole genome shotgun (WGS) entry which is preliminary data.</text>
</comment>